<dbReference type="PANTHER" id="PTHR11351:SF31">
    <property type="entry name" value="DESATURASE 1, ISOFORM A-RELATED"/>
    <property type="match status" value="1"/>
</dbReference>
<keyword evidence="8" id="KW-0560">Oxidoreductase</keyword>
<dbReference type="GO" id="GO:0016020">
    <property type="term" value="C:membrane"/>
    <property type="evidence" value="ECO:0007669"/>
    <property type="project" value="UniProtKB-SubCell"/>
</dbReference>
<protein>
    <submittedName>
        <fullName evidence="15">Fatty acid desaturase</fullName>
    </submittedName>
</protein>
<sequence>MRIFRSRRLGWKILSSGYCMTIATSTKPQINWVNTLFFIALHIGALFAFVPGNFSWTAVGVGFLLYWVTGGLGVTLGFHRLVTHRSFQTPKWLEYLLVFFGTLSCQGGPIEWVGTHRIHHLNSDTDADPHDSNKGFWWSHMDWLIHYCPAHADVPRFTKDIAEDPVYQFLEKYFILIQVALGVLLLLLGGWPFVIWGIFVRIVWVYHCTWLVNSATHKFGYRSYDSGDRSTNCWWVAVLVFGEGWHNNHHAFQYSARHGLEWWEIDLTWMTVQLLQAVGLATNVKLAPIKTS</sequence>
<evidence type="ECO:0000256" key="8">
    <source>
        <dbReference type="ARBA" id="ARBA00023002"/>
    </source>
</evidence>
<dbReference type="Pfam" id="PF00487">
    <property type="entry name" value="FA_desaturase"/>
    <property type="match status" value="1"/>
</dbReference>
<evidence type="ECO:0000256" key="12">
    <source>
        <dbReference type="ARBA" id="ARBA00023160"/>
    </source>
</evidence>
<evidence type="ECO:0000259" key="14">
    <source>
        <dbReference type="Pfam" id="PF00487"/>
    </source>
</evidence>
<evidence type="ECO:0000313" key="15">
    <source>
        <dbReference type="EMBL" id="GBG18085.1"/>
    </source>
</evidence>
<comment type="cofactor">
    <cofactor evidence="1">
        <name>Fe(2+)</name>
        <dbReference type="ChEBI" id="CHEBI:29033"/>
    </cofactor>
</comment>
<evidence type="ECO:0000256" key="6">
    <source>
        <dbReference type="ARBA" id="ARBA00022832"/>
    </source>
</evidence>
<evidence type="ECO:0000256" key="5">
    <source>
        <dbReference type="ARBA" id="ARBA00022692"/>
    </source>
</evidence>
<dbReference type="GO" id="GO:0016717">
    <property type="term" value="F:oxidoreductase activity, acting on paired donors, with oxidation of a pair of donors resulting in the reduction of molecular oxygen to two molecules of water"/>
    <property type="evidence" value="ECO:0007669"/>
    <property type="project" value="InterPro"/>
</dbReference>
<evidence type="ECO:0000256" key="2">
    <source>
        <dbReference type="ARBA" id="ARBA00004141"/>
    </source>
</evidence>
<organism evidence="15 16">
    <name type="scientific">Nostoc commune NIES-4072</name>
    <dbReference type="NCBI Taxonomy" id="2005467"/>
    <lineage>
        <taxon>Bacteria</taxon>
        <taxon>Bacillati</taxon>
        <taxon>Cyanobacteriota</taxon>
        <taxon>Cyanophyceae</taxon>
        <taxon>Nostocales</taxon>
        <taxon>Nostocaceae</taxon>
        <taxon>Nostoc</taxon>
    </lineage>
</organism>
<comment type="caution">
    <text evidence="15">The sequence shown here is derived from an EMBL/GenBank/DDBJ whole genome shotgun (WGS) entry which is preliminary data.</text>
</comment>
<keyword evidence="10" id="KW-0443">Lipid metabolism</keyword>
<evidence type="ECO:0000313" key="16">
    <source>
        <dbReference type="Proteomes" id="UP000245124"/>
    </source>
</evidence>
<comment type="subcellular location">
    <subcellularLocation>
        <location evidence="2">Membrane</location>
        <topology evidence="2">Multi-pass membrane protein</topology>
    </subcellularLocation>
</comment>
<evidence type="ECO:0000256" key="1">
    <source>
        <dbReference type="ARBA" id="ARBA00001954"/>
    </source>
</evidence>
<dbReference type="PRINTS" id="PR00075">
    <property type="entry name" value="FACDDSATRASE"/>
</dbReference>
<keyword evidence="5 13" id="KW-0812">Transmembrane</keyword>
<keyword evidence="11 13" id="KW-0472">Membrane</keyword>
<name>A0A2R5FIL2_NOSCO</name>
<evidence type="ECO:0000256" key="7">
    <source>
        <dbReference type="ARBA" id="ARBA00022989"/>
    </source>
</evidence>
<dbReference type="CDD" id="cd03505">
    <property type="entry name" value="Delta9-FADS-like"/>
    <property type="match status" value="1"/>
</dbReference>
<proteinExistence type="inferred from homology"/>
<evidence type="ECO:0000256" key="10">
    <source>
        <dbReference type="ARBA" id="ARBA00023098"/>
    </source>
</evidence>
<dbReference type="PANTHER" id="PTHR11351">
    <property type="entry name" value="ACYL-COA DESATURASE"/>
    <property type="match status" value="1"/>
</dbReference>
<evidence type="ECO:0000256" key="13">
    <source>
        <dbReference type="SAM" id="Phobius"/>
    </source>
</evidence>
<keyword evidence="7 13" id="KW-1133">Transmembrane helix</keyword>
<dbReference type="EMBL" id="BDUD01000001">
    <property type="protein sequence ID" value="GBG18085.1"/>
    <property type="molecule type" value="Genomic_DNA"/>
</dbReference>
<keyword evidence="6" id="KW-0276">Fatty acid metabolism</keyword>
<evidence type="ECO:0000256" key="11">
    <source>
        <dbReference type="ARBA" id="ARBA00023136"/>
    </source>
</evidence>
<comment type="similarity">
    <text evidence="3">Belongs to the fatty acid desaturase type 2 family.</text>
</comment>
<evidence type="ECO:0000256" key="4">
    <source>
        <dbReference type="ARBA" id="ARBA00022516"/>
    </source>
</evidence>
<feature type="transmembrane region" description="Helical" evidence="13">
    <location>
        <begin position="173"/>
        <end position="199"/>
    </location>
</feature>
<dbReference type="InterPro" id="IPR005804">
    <property type="entry name" value="FA_desaturase_dom"/>
</dbReference>
<dbReference type="InterPro" id="IPR015876">
    <property type="entry name" value="Acyl-CoA_DS"/>
</dbReference>
<feature type="domain" description="Fatty acid desaturase" evidence="14">
    <location>
        <begin position="55"/>
        <end position="268"/>
    </location>
</feature>
<keyword evidence="9" id="KW-0408">Iron</keyword>
<keyword evidence="12" id="KW-0275">Fatty acid biosynthesis</keyword>
<feature type="transmembrane region" description="Helical" evidence="13">
    <location>
        <begin position="30"/>
        <end position="50"/>
    </location>
</feature>
<keyword evidence="4" id="KW-0444">Lipid biosynthesis</keyword>
<dbReference type="AlphaFoldDB" id="A0A2R5FIL2"/>
<feature type="transmembrane region" description="Helical" evidence="13">
    <location>
        <begin position="56"/>
        <end position="78"/>
    </location>
</feature>
<dbReference type="GO" id="GO:0006633">
    <property type="term" value="P:fatty acid biosynthetic process"/>
    <property type="evidence" value="ECO:0007669"/>
    <property type="project" value="UniProtKB-KW"/>
</dbReference>
<reference evidence="15 16" key="1">
    <citation type="submission" date="2017-06" db="EMBL/GenBank/DDBJ databases">
        <title>Genome sequencing of cyanobaciteial culture collection at National Institute for Environmental Studies (NIES).</title>
        <authorList>
            <person name="Hirose Y."/>
            <person name="Shimura Y."/>
            <person name="Fujisawa T."/>
            <person name="Nakamura Y."/>
            <person name="Kawachi M."/>
        </authorList>
    </citation>
    <scope>NUCLEOTIDE SEQUENCE [LARGE SCALE GENOMIC DNA]</scope>
    <source>
        <strain evidence="15 16">NIES-4072</strain>
    </source>
</reference>
<gene>
    <name evidence="15" type="ORF">NIES4072_17490</name>
</gene>
<dbReference type="Proteomes" id="UP000245124">
    <property type="component" value="Unassembled WGS sequence"/>
</dbReference>
<evidence type="ECO:0000256" key="9">
    <source>
        <dbReference type="ARBA" id="ARBA00023004"/>
    </source>
</evidence>
<keyword evidence="16" id="KW-1185">Reference proteome</keyword>
<accession>A0A2R5FIL2</accession>
<evidence type="ECO:0000256" key="3">
    <source>
        <dbReference type="ARBA" id="ARBA00008749"/>
    </source>
</evidence>